<dbReference type="EnsemblMetazoa" id="XM_028290618.2">
    <property type="protein sequence ID" value="XP_028146419.1"/>
    <property type="gene ID" value="LOC114339933"/>
</dbReference>
<dbReference type="RefSeq" id="XP_028146419.1">
    <property type="nucleotide sequence ID" value="XM_028290618.1"/>
</dbReference>
<gene>
    <name evidence="4" type="primary">LOC114339933</name>
</gene>
<dbReference type="PANTHER" id="PTHR21398:SF1">
    <property type="entry name" value="FI03705P"/>
    <property type="match status" value="1"/>
</dbReference>
<proteinExistence type="predicted"/>
<evidence type="ECO:0000313" key="2">
    <source>
        <dbReference type="EnsemblMetazoa" id="XP_028146419.1"/>
    </source>
</evidence>
<dbReference type="InterPro" id="IPR006631">
    <property type="entry name" value="DM4_12"/>
</dbReference>
<name>A0A6P7GB79_DIAVI</name>
<reference evidence="4" key="1">
    <citation type="submission" date="2025-04" db="UniProtKB">
        <authorList>
            <consortium name="RefSeq"/>
        </authorList>
    </citation>
    <scope>IDENTIFICATION</scope>
    <source>
        <tissue evidence="4">Whole insect</tissue>
    </source>
</reference>
<dbReference type="Pfam" id="PF07841">
    <property type="entry name" value="DM4_12"/>
    <property type="match status" value="1"/>
</dbReference>
<dbReference type="GeneID" id="114339933"/>
<evidence type="ECO:0000313" key="3">
    <source>
        <dbReference type="Proteomes" id="UP001652700"/>
    </source>
</evidence>
<feature type="signal peptide" evidence="1">
    <location>
        <begin position="1"/>
        <end position="21"/>
    </location>
</feature>
<feature type="chain" id="PRO_5028358527" evidence="1">
    <location>
        <begin position="22"/>
        <end position="312"/>
    </location>
</feature>
<dbReference type="AlphaFoldDB" id="A0A6P7GB79"/>
<sequence length="312" mass="36130">MFRNVIIFFLVMILVKNSKESLEEDTSKRINHSNVAEKSLSRKRRYLTFPSGSSLQLVYCLTMPSVGVGEIYTFGLTAALAWELPSTGDELLMSLGKRPITTTTEEPTTTMPPHHHVESDHLDLFDHPSQRKSGHGSLNHLSDEWTYKNNKHPAPVTTPNDPLRLKENFKFNRGYTDFSRNQLYSSRKVSPHHNYDNNYGARNYNEIDNSYVHPIYHQIHRRTRRDLYVKLEKLLTALSKDGKACLKKAICEVSQVPPGKGTLYQELMKTIFRIKPHDDYEDEDDYDRAANKTHDCSERYSSCQHSVWTDMF</sequence>
<protein>
    <submittedName>
        <fullName evidence="4">Uncharacterized protein LOC114339933</fullName>
    </submittedName>
</protein>
<dbReference type="SMART" id="SM00718">
    <property type="entry name" value="DM4_12"/>
    <property type="match status" value="1"/>
</dbReference>
<dbReference type="PANTHER" id="PTHR21398">
    <property type="entry name" value="AGAP007094-PA"/>
    <property type="match status" value="1"/>
</dbReference>
<evidence type="ECO:0000313" key="4">
    <source>
        <dbReference type="RefSeq" id="XP_028146419.1"/>
    </source>
</evidence>
<dbReference type="OrthoDB" id="6617264at2759"/>
<dbReference type="InParanoid" id="A0A6P7GB79"/>
<keyword evidence="3" id="KW-1185">Reference proteome</keyword>
<dbReference type="KEGG" id="dvv:114339933"/>
<evidence type="ECO:0000256" key="1">
    <source>
        <dbReference type="SAM" id="SignalP"/>
    </source>
</evidence>
<dbReference type="Proteomes" id="UP001652700">
    <property type="component" value="Unplaced"/>
</dbReference>
<reference evidence="2" key="2">
    <citation type="submission" date="2025-05" db="UniProtKB">
        <authorList>
            <consortium name="EnsemblMetazoa"/>
        </authorList>
    </citation>
    <scope>IDENTIFICATION</scope>
</reference>
<organism evidence="4">
    <name type="scientific">Diabrotica virgifera virgifera</name>
    <name type="common">western corn rootworm</name>
    <dbReference type="NCBI Taxonomy" id="50390"/>
    <lineage>
        <taxon>Eukaryota</taxon>
        <taxon>Metazoa</taxon>
        <taxon>Ecdysozoa</taxon>
        <taxon>Arthropoda</taxon>
        <taxon>Hexapoda</taxon>
        <taxon>Insecta</taxon>
        <taxon>Pterygota</taxon>
        <taxon>Neoptera</taxon>
        <taxon>Endopterygota</taxon>
        <taxon>Coleoptera</taxon>
        <taxon>Polyphaga</taxon>
        <taxon>Cucujiformia</taxon>
        <taxon>Chrysomeloidea</taxon>
        <taxon>Chrysomelidae</taxon>
        <taxon>Galerucinae</taxon>
        <taxon>Diabroticina</taxon>
        <taxon>Diabroticites</taxon>
        <taxon>Diabrotica</taxon>
    </lineage>
</organism>
<keyword evidence="1" id="KW-0732">Signal</keyword>
<accession>A0A6P7GB79</accession>